<feature type="transmembrane region" description="Helical" evidence="1">
    <location>
        <begin position="591"/>
        <end position="612"/>
    </location>
</feature>
<keyword evidence="1" id="KW-0812">Transmembrane</keyword>
<sequence length="618" mass="70619">MALCYGIAYSNIINWFPLLVVILIICMYSFSSIHQNKFSHPYAYLIPLFVALSLSFTMITVTIGMHGDTFITYDNDANSFYPNSYQPIEVKEIVKFPLQQLRYHNSPDSLTVNFSNLKDTMPTSNIIVIDKTSSIISADPAAKDSLLKEIREEYSFNYDEEAEYDVTDLLPPFFLSGLSKNKRYSSAKDEAYIYYYTGVENKFNGSFHLMQDDAVEDFKGFVKNYLNANKRYKQQLRYKNKNRETTSLSKMVRSLNSIISTSSFKGKQISVTIVSDFINSIPDEEIPDISRAHQISKLNLYILNGREGQSKNRNNVQNTISGLVSNFSVLHNHAIVNFKNVNFNNPTEAKKFVNELKTANMQVFDERGRKNVPVYYPYKDFLTNQEAVARISFKDDSGNDESEFMFSIKDVDNNTSSYPIVYRINSGVGVVTHFNELKAITLNKTDVLSLHFPYTLPYKNDRLFAEFVSTASNKITMQSLTVKPLLSKAMSFTLLGVYTIFVIALCLLLILPNMYVYYMISHELIHCQKGHALGLTLPLAVGFVSLTYFGIVMCKNDHWLLFSTVLFILLFATIPALIASFKKHVDDRTQLALQHTFHLFGSLAPDIVYLFIWRRPLS</sequence>
<proteinExistence type="predicted"/>
<evidence type="ECO:0000313" key="3">
    <source>
        <dbReference type="Proteomes" id="UP000242687"/>
    </source>
</evidence>
<feature type="transmembrane region" description="Helical" evidence="1">
    <location>
        <begin position="489"/>
        <end position="511"/>
    </location>
</feature>
<reference evidence="2 3" key="1">
    <citation type="submission" date="2017-11" db="EMBL/GenBank/DDBJ databases">
        <title>Genomic Encyclopedia of Archaeal and Bacterial Type Strains, Phase II (KMG-II): From Individual Species to Whole Genera.</title>
        <authorList>
            <person name="Goeker M."/>
        </authorList>
    </citation>
    <scope>NUCLEOTIDE SEQUENCE [LARGE SCALE GENOMIC DNA]</scope>
    <source>
        <strain evidence="2 3">DSM 28175</strain>
    </source>
</reference>
<keyword evidence="3" id="KW-1185">Reference proteome</keyword>
<keyword evidence="1" id="KW-1133">Transmembrane helix</keyword>
<feature type="transmembrane region" description="Helical" evidence="1">
    <location>
        <begin position="42"/>
        <end position="65"/>
    </location>
</feature>
<protein>
    <submittedName>
        <fullName evidence="2">Uncharacterized protein</fullName>
    </submittedName>
</protein>
<dbReference type="EMBL" id="PGFJ01000001">
    <property type="protein sequence ID" value="PJJ83520.1"/>
    <property type="molecule type" value="Genomic_DNA"/>
</dbReference>
<evidence type="ECO:0000256" key="1">
    <source>
        <dbReference type="SAM" id="Phobius"/>
    </source>
</evidence>
<feature type="transmembrane region" description="Helical" evidence="1">
    <location>
        <begin position="559"/>
        <end position="579"/>
    </location>
</feature>
<organism evidence="2 3">
    <name type="scientific">Mucilaginibacter auburnensis</name>
    <dbReference type="NCBI Taxonomy" id="1457233"/>
    <lineage>
        <taxon>Bacteria</taxon>
        <taxon>Pseudomonadati</taxon>
        <taxon>Bacteroidota</taxon>
        <taxon>Sphingobacteriia</taxon>
        <taxon>Sphingobacteriales</taxon>
        <taxon>Sphingobacteriaceae</taxon>
        <taxon>Mucilaginibacter</taxon>
    </lineage>
</organism>
<comment type="caution">
    <text evidence="2">The sequence shown here is derived from an EMBL/GenBank/DDBJ whole genome shotgun (WGS) entry which is preliminary data.</text>
</comment>
<name>A0A2H9VRS4_9SPHI</name>
<keyword evidence="1" id="KW-0472">Membrane</keyword>
<gene>
    <name evidence="2" type="ORF">CLV57_0503</name>
</gene>
<accession>A0A2H9VRS4</accession>
<evidence type="ECO:0000313" key="2">
    <source>
        <dbReference type="EMBL" id="PJJ83520.1"/>
    </source>
</evidence>
<feature type="transmembrane region" description="Helical" evidence="1">
    <location>
        <begin position="12"/>
        <end position="30"/>
    </location>
</feature>
<feature type="transmembrane region" description="Helical" evidence="1">
    <location>
        <begin position="532"/>
        <end position="553"/>
    </location>
</feature>
<dbReference type="AlphaFoldDB" id="A0A2H9VRS4"/>
<dbReference type="Proteomes" id="UP000242687">
    <property type="component" value="Unassembled WGS sequence"/>
</dbReference>